<comment type="similarity">
    <text evidence="1">Belongs to the PPR family. P subfamily.</text>
</comment>
<proteinExistence type="inferred from homology"/>
<dbReference type="PROSITE" id="PS51375">
    <property type="entry name" value="PPR"/>
    <property type="match status" value="2"/>
</dbReference>
<dbReference type="Pfam" id="PF13041">
    <property type="entry name" value="PPR_2"/>
    <property type="match status" value="1"/>
</dbReference>
<reference evidence="3 4" key="1">
    <citation type="submission" date="2014-04" db="EMBL/GenBank/DDBJ databases">
        <authorList>
            <consortium name="DOE Joint Genome Institute"/>
            <person name="Kuo A."/>
            <person name="Kohler A."/>
            <person name="Nagy L.G."/>
            <person name="Floudas D."/>
            <person name="Copeland A."/>
            <person name="Barry K.W."/>
            <person name="Cichocki N."/>
            <person name="Veneault-Fourrey C."/>
            <person name="LaButti K."/>
            <person name="Lindquist E.A."/>
            <person name="Lipzen A."/>
            <person name="Lundell T."/>
            <person name="Morin E."/>
            <person name="Murat C."/>
            <person name="Sun H."/>
            <person name="Tunlid A."/>
            <person name="Henrissat B."/>
            <person name="Grigoriev I.V."/>
            <person name="Hibbett D.S."/>
            <person name="Martin F."/>
            <person name="Nordberg H.P."/>
            <person name="Cantor M.N."/>
            <person name="Hua S.X."/>
        </authorList>
    </citation>
    <scope>NUCLEOTIDE SEQUENCE [LARGE SCALE GENOMIC DNA]</scope>
    <source>
        <strain evidence="3 4">Foug A</strain>
    </source>
</reference>
<dbReference type="InterPro" id="IPR011990">
    <property type="entry name" value="TPR-like_helical_dom_sf"/>
</dbReference>
<gene>
    <name evidence="3" type="ORF">SCLCIDRAFT_1210726</name>
</gene>
<evidence type="ECO:0000313" key="3">
    <source>
        <dbReference type="EMBL" id="KIM67219.1"/>
    </source>
</evidence>
<dbReference type="PANTHER" id="PTHR46128">
    <property type="entry name" value="MITOCHONDRIAL GROUP I INTRON SPLICING FACTOR CCM1"/>
    <property type="match status" value="1"/>
</dbReference>
<sequence>MLRGAGGIRRQHITQVVLSIGKRHQLFQTILPFRPCIHSSCSSHAAHSHALTLDSLRLRRVPEGNPSAHVYDQLLDARISVTPSTHSGLDAHTSQQCGADCGPFPSGVIDVVNVFMRGTTEQRKCIVQKIKNCPATCRYFTHRENATRLAQAMVSTTQPSRAHVVMAIAHRLGCRFKPSHFESVVHELSLRECWSLIPPLVSFARHQCGRTTARLLNWKMRAFIECHRFDKLDRVIMEFSREGIKPLRRTFHLLVSGHLRNRDLDSAKKGIETMENVGFPPDASTYALIATVYRFLGLDHQVHTRALDAIRDVDARMATHVLNSIVQHFLDVGDETGAAQYIRFFSLTDVDDSVIADLGNDTTGVAGATSHQKTDPVYPLRINPDAATFTILIDYMANQRRFCQVYNLVARLVEAKAKPDSGIIAALIRAYSLNNRDDLAVSLFAAMLHPGGADGALHSLCRITGMKLASEQPIDVKHIPLTVHVFNAILGRIMELRGLTGARFIFRAMRSRNIQPSAATIEIFLDYLDRTENVTPRQLIRFLRSMSTAVYGLTLRHFHVILRNILRREKYLAHRTGWNVTAAMCSPTRERIPVPRQGRVLLSSDNFDPGSGLRLPRRFRYDSWLRPIVLFLSRRGINSDRATIAMRLRHESMVDPSLGTARDVLRHMAEKGMYPNQYHYMALMDGYAKEGNMSEAERTMESASEAGFKPEVIMYTVLITGYGRQGKPQLAMRAFHRMVSAGIPPDIPAIDALACAYFAVGAYKVARRILLQLWTQVKPFPSELQGASLKQLATAFRANSRKGPCQKRPLTKQQQKLLSWKIRGFQQEWKQVVTVHSPRVLRRRLNRCRAWLLRHSWDSAGITTHHTCNV</sequence>
<dbReference type="NCBIfam" id="TIGR00756">
    <property type="entry name" value="PPR"/>
    <property type="match status" value="2"/>
</dbReference>
<dbReference type="InParanoid" id="A0A0C3EFY5"/>
<dbReference type="EMBL" id="KN822014">
    <property type="protein sequence ID" value="KIM67219.1"/>
    <property type="molecule type" value="Genomic_DNA"/>
</dbReference>
<evidence type="ECO:0000256" key="2">
    <source>
        <dbReference type="PROSITE-ProRule" id="PRU00708"/>
    </source>
</evidence>
<dbReference type="Proteomes" id="UP000053989">
    <property type="component" value="Unassembled WGS sequence"/>
</dbReference>
<dbReference type="InterPro" id="IPR050872">
    <property type="entry name" value="PPR_P_subfamily"/>
</dbReference>
<reference evidence="4" key="2">
    <citation type="submission" date="2015-01" db="EMBL/GenBank/DDBJ databases">
        <title>Evolutionary Origins and Diversification of the Mycorrhizal Mutualists.</title>
        <authorList>
            <consortium name="DOE Joint Genome Institute"/>
            <consortium name="Mycorrhizal Genomics Consortium"/>
            <person name="Kohler A."/>
            <person name="Kuo A."/>
            <person name="Nagy L.G."/>
            <person name="Floudas D."/>
            <person name="Copeland A."/>
            <person name="Barry K.W."/>
            <person name="Cichocki N."/>
            <person name="Veneault-Fourrey C."/>
            <person name="LaButti K."/>
            <person name="Lindquist E.A."/>
            <person name="Lipzen A."/>
            <person name="Lundell T."/>
            <person name="Morin E."/>
            <person name="Murat C."/>
            <person name="Riley R."/>
            <person name="Ohm R."/>
            <person name="Sun H."/>
            <person name="Tunlid A."/>
            <person name="Henrissat B."/>
            <person name="Grigoriev I.V."/>
            <person name="Hibbett D.S."/>
            <person name="Martin F."/>
        </authorList>
    </citation>
    <scope>NUCLEOTIDE SEQUENCE [LARGE SCALE GENOMIC DNA]</scope>
    <source>
        <strain evidence="4">Foug A</strain>
    </source>
</reference>
<dbReference type="PANTHER" id="PTHR46128:SF329">
    <property type="entry name" value="MITOCHONDRIAL GROUP I INTRON SPLICING FACTOR DMR1"/>
    <property type="match status" value="1"/>
</dbReference>
<dbReference type="SUPFAM" id="SSF81901">
    <property type="entry name" value="HCP-like"/>
    <property type="match status" value="1"/>
</dbReference>
<keyword evidence="4" id="KW-1185">Reference proteome</keyword>
<name>A0A0C3EFY5_9AGAM</name>
<evidence type="ECO:0000256" key="1">
    <source>
        <dbReference type="ARBA" id="ARBA00007626"/>
    </source>
</evidence>
<dbReference type="STRING" id="1036808.A0A0C3EFY5"/>
<feature type="repeat" description="PPR" evidence="2">
    <location>
        <begin position="711"/>
        <end position="745"/>
    </location>
</feature>
<accession>A0A0C3EFY5</accession>
<dbReference type="Gene3D" id="1.25.40.10">
    <property type="entry name" value="Tetratricopeptide repeat domain"/>
    <property type="match status" value="3"/>
</dbReference>
<dbReference type="OrthoDB" id="185373at2759"/>
<organism evidence="3 4">
    <name type="scientific">Scleroderma citrinum Foug A</name>
    <dbReference type="NCBI Taxonomy" id="1036808"/>
    <lineage>
        <taxon>Eukaryota</taxon>
        <taxon>Fungi</taxon>
        <taxon>Dikarya</taxon>
        <taxon>Basidiomycota</taxon>
        <taxon>Agaricomycotina</taxon>
        <taxon>Agaricomycetes</taxon>
        <taxon>Agaricomycetidae</taxon>
        <taxon>Boletales</taxon>
        <taxon>Sclerodermatineae</taxon>
        <taxon>Sclerodermataceae</taxon>
        <taxon>Scleroderma</taxon>
    </lineage>
</organism>
<dbReference type="InterPro" id="IPR002885">
    <property type="entry name" value="PPR_rpt"/>
</dbReference>
<dbReference type="AlphaFoldDB" id="A0A0C3EFY5"/>
<protein>
    <recommendedName>
        <fullName evidence="5">Pentacotripeptide-repeat region of PRORP domain-containing protein</fullName>
    </recommendedName>
</protein>
<evidence type="ECO:0008006" key="5">
    <source>
        <dbReference type="Google" id="ProtNLM"/>
    </source>
</evidence>
<feature type="repeat" description="PPR" evidence="2">
    <location>
        <begin position="676"/>
        <end position="710"/>
    </location>
</feature>
<evidence type="ECO:0000313" key="4">
    <source>
        <dbReference type="Proteomes" id="UP000053989"/>
    </source>
</evidence>
<dbReference type="HOGENOM" id="CLU_013696_0_0_1"/>
<dbReference type="Pfam" id="PF01535">
    <property type="entry name" value="PPR"/>
    <property type="match status" value="1"/>
</dbReference>